<evidence type="ECO:0000256" key="2">
    <source>
        <dbReference type="SAM" id="Phobius"/>
    </source>
</evidence>
<proteinExistence type="predicted"/>
<dbReference type="AlphaFoldDB" id="A0ABD1CCP3"/>
<feature type="region of interest" description="Disordered" evidence="1">
    <location>
        <begin position="87"/>
        <end position="113"/>
    </location>
</feature>
<evidence type="ECO:0000313" key="3">
    <source>
        <dbReference type="EMBL" id="KAL1374150.1"/>
    </source>
</evidence>
<feature type="transmembrane region" description="Helical" evidence="2">
    <location>
        <begin position="57"/>
        <end position="79"/>
    </location>
</feature>
<keyword evidence="4" id="KW-1185">Reference proteome</keyword>
<keyword evidence="2" id="KW-1133">Transmembrane helix</keyword>
<protein>
    <submittedName>
        <fullName evidence="3">Uncharacterized protein</fullName>
    </submittedName>
</protein>
<organism evidence="3 4">
    <name type="scientific">Culex pipiens pipiens</name>
    <name type="common">Northern house mosquito</name>
    <dbReference type="NCBI Taxonomy" id="38569"/>
    <lineage>
        <taxon>Eukaryota</taxon>
        <taxon>Metazoa</taxon>
        <taxon>Ecdysozoa</taxon>
        <taxon>Arthropoda</taxon>
        <taxon>Hexapoda</taxon>
        <taxon>Insecta</taxon>
        <taxon>Pterygota</taxon>
        <taxon>Neoptera</taxon>
        <taxon>Endopterygota</taxon>
        <taxon>Diptera</taxon>
        <taxon>Nematocera</taxon>
        <taxon>Culicoidea</taxon>
        <taxon>Culicidae</taxon>
        <taxon>Culicinae</taxon>
        <taxon>Culicini</taxon>
        <taxon>Culex</taxon>
        <taxon>Culex</taxon>
    </lineage>
</organism>
<evidence type="ECO:0000256" key="1">
    <source>
        <dbReference type="SAM" id="MobiDB-lite"/>
    </source>
</evidence>
<gene>
    <name evidence="3" type="ORF">pipiens_004980</name>
</gene>
<feature type="compositionally biased region" description="Basic residues" evidence="1">
    <location>
        <begin position="94"/>
        <end position="105"/>
    </location>
</feature>
<dbReference type="Proteomes" id="UP001562425">
    <property type="component" value="Unassembled WGS sequence"/>
</dbReference>
<comment type="caution">
    <text evidence="3">The sequence shown here is derived from an EMBL/GenBank/DDBJ whole genome shotgun (WGS) entry which is preliminary data.</text>
</comment>
<keyword evidence="2" id="KW-0472">Membrane</keyword>
<name>A0ABD1CCP3_CULPP</name>
<accession>A0ABD1CCP3</accession>
<sequence length="119" mass="13160">MLDQLILGECSRASPLALVSSPPAHLGLSLLLQSNSELQQYHATVAHRVRFCSPLCLFWSVGLVHPFGLGFVFGQAGLINRNNINIRRRDPEQKRRKSIRQRKRPSSTDAAAAAVCRNG</sequence>
<keyword evidence="2" id="KW-0812">Transmembrane</keyword>
<reference evidence="3 4" key="1">
    <citation type="submission" date="2024-05" db="EMBL/GenBank/DDBJ databases">
        <title>Culex pipiens pipiens assembly and annotation.</title>
        <authorList>
            <person name="Alout H."/>
            <person name="Durand T."/>
        </authorList>
    </citation>
    <scope>NUCLEOTIDE SEQUENCE [LARGE SCALE GENOMIC DNA]</scope>
    <source>
        <strain evidence="3">HA-2024</strain>
        <tissue evidence="3">Whole body</tissue>
    </source>
</reference>
<dbReference type="EMBL" id="JBEHCU010013626">
    <property type="protein sequence ID" value="KAL1374150.1"/>
    <property type="molecule type" value="Genomic_DNA"/>
</dbReference>
<evidence type="ECO:0000313" key="4">
    <source>
        <dbReference type="Proteomes" id="UP001562425"/>
    </source>
</evidence>